<dbReference type="PANTHER" id="PTHR46344">
    <property type="entry name" value="OS02G0202900 PROTEIN"/>
    <property type="match status" value="1"/>
</dbReference>
<dbReference type="InterPro" id="IPR037293">
    <property type="entry name" value="Gal_Oxidase_central_sf"/>
</dbReference>
<evidence type="ECO:0000256" key="3">
    <source>
        <dbReference type="SAM" id="MobiDB-lite"/>
    </source>
</evidence>
<dbReference type="EMBL" id="CAJNOJ010000680">
    <property type="protein sequence ID" value="CAF1509060.1"/>
    <property type="molecule type" value="Genomic_DNA"/>
</dbReference>
<organism evidence="6 7">
    <name type="scientific">Adineta ricciae</name>
    <name type="common">Rotifer</name>
    <dbReference type="NCBI Taxonomy" id="249248"/>
    <lineage>
        <taxon>Eukaryota</taxon>
        <taxon>Metazoa</taxon>
        <taxon>Spiralia</taxon>
        <taxon>Gnathifera</taxon>
        <taxon>Rotifera</taxon>
        <taxon>Eurotatoria</taxon>
        <taxon>Bdelloidea</taxon>
        <taxon>Adinetida</taxon>
        <taxon>Adinetidae</taxon>
        <taxon>Adineta</taxon>
    </lineage>
</organism>
<evidence type="ECO:0000313" key="6">
    <source>
        <dbReference type="EMBL" id="CAF1582418.1"/>
    </source>
</evidence>
<dbReference type="Proteomes" id="UP000663828">
    <property type="component" value="Unassembled WGS sequence"/>
</dbReference>
<gene>
    <name evidence="5" type="ORF">EDS130_LOCUS43121</name>
    <name evidence="6" type="ORF">XAT740_LOCUS45655</name>
</gene>
<evidence type="ECO:0008006" key="8">
    <source>
        <dbReference type="Google" id="ProtNLM"/>
    </source>
</evidence>
<sequence length="644" mass="72590">MTSNRFIQHIIPELDNTNPSPAVYYEDLREVPLEEAVQDIHPLIPSIFHKVATAKRKCRRTFKLTLDQSASIYLYSMPTTFFTLLNEALRSRNPNTIQPWLLYLKLFTTAIEKLPSCQKTIWRGIPNVNEANFIVDQEITWWSISSCTISIDVISMFVGDVGSIFAINAISGRNIRRYSAIPLEDEIILLPGTRFLVISNPLNLNEKHHIVHMQELPNNRYTNNNTNSDNEDTEDLDSTDLIPDRTRHTYNQILNQKNLQTIRKIIMVLIILSSVTAVLLFAVFKAEKFSSSTTHILSTSTISSKPKIGVWSNTTNMNFARSYHTVSLLSTGKVLVVGGAMHRNRFSSGELYNPSTKLWENVDPMYYYRAGHTATILNNEKVLIVGGNSLEGKENLTTPELFDPRREIWTKLENRNTPRTGHTASLLLDGRVLIAGGYFGGFRSLGLSETYDSSTERWNRTGDMIIPRYNHAAVTLRNGKVLVIGGSNEYGCLNSTELYDPRTGLWTKMKDMNVRRVYHTATLLNNGKVLVVGGFMMFGFDDDVELYDPLTGNWTFVRPMNSQRYHHTTTVLNDGNLLVAGGLCSTILCSNAEIYDPSADHWLNTKNISIQRYSHAATILNDGKVLIAGGIQNNTSIESSEIYG</sequence>
<keyword evidence="7" id="KW-1185">Reference proteome</keyword>
<dbReference type="SUPFAM" id="SSF56399">
    <property type="entry name" value="ADP-ribosylation"/>
    <property type="match status" value="1"/>
</dbReference>
<dbReference type="PANTHER" id="PTHR46344:SF27">
    <property type="entry name" value="KELCH REPEAT SUPERFAMILY PROTEIN"/>
    <property type="match status" value="1"/>
</dbReference>
<evidence type="ECO:0000256" key="4">
    <source>
        <dbReference type="SAM" id="Phobius"/>
    </source>
</evidence>
<dbReference type="InterPro" id="IPR006652">
    <property type="entry name" value="Kelch_1"/>
</dbReference>
<dbReference type="InterPro" id="IPR009091">
    <property type="entry name" value="RCC1/BLIP-II"/>
</dbReference>
<dbReference type="Proteomes" id="UP000663852">
    <property type="component" value="Unassembled WGS sequence"/>
</dbReference>
<dbReference type="OrthoDB" id="45365at2759"/>
<feature type="transmembrane region" description="Helical" evidence="4">
    <location>
        <begin position="265"/>
        <end position="284"/>
    </location>
</feature>
<dbReference type="AlphaFoldDB" id="A0A815ZF17"/>
<dbReference type="Gene3D" id="3.90.176.10">
    <property type="entry name" value="Toxin ADP-ribosyltransferase, Chain A, domain 1"/>
    <property type="match status" value="1"/>
</dbReference>
<dbReference type="SUPFAM" id="SSF50985">
    <property type="entry name" value="RCC1/BLIP-II"/>
    <property type="match status" value="1"/>
</dbReference>
<keyword evidence="4" id="KW-0472">Membrane</keyword>
<keyword evidence="1" id="KW-0880">Kelch repeat</keyword>
<evidence type="ECO:0000313" key="7">
    <source>
        <dbReference type="Proteomes" id="UP000663828"/>
    </source>
</evidence>
<comment type="caution">
    <text evidence="6">The sequence shown here is derived from an EMBL/GenBank/DDBJ whole genome shotgun (WGS) entry which is preliminary data.</text>
</comment>
<feature type="compositionally biased region" description="Acidic residues" evidence="3">
    <location>
        <begin position="229"/>
        <end position="238"/>
    </location>
</feature>
<dbReference type="Pfam" id="PF24681">
    <property type="entry name" value="Kelch_KLHDC2_KLHL20_DRC7"/>
    <property type="match status" value="1"/>
</dbReference>
<feature type="region of interest" description="Disordered" evidence="3">
    <location>
        <begin position="218"/>
        <end position="241"/>
    </location>
</feature>
<reference evidence="6" key="1">
    <citation type="submission" date="2021-02" db="EMBL/GenBank/DDBJ databases">
        <authorList>
            <person name="Nowell W R."/>
        </authorList>
    </citation>
    <scope>NUCLEOTIDE SEQUENCE</scope>
</reference>
<accession>A0A815ZF17</accession>
<dbReference type="Gene3D" id="2.130.10.80">
    <property type="entry name" value="Galactose oxidase/kelch, beta-propeller"/>
    <property type="match status" value="3"/>
</dbReference>
<dbReference type="Gene3D" id="2.120.10.80">
    <property type="entry name" value="Kelch-type beta propeller"/>
    <property type="match status" value="1"/>
</dbReference>
<evidence type="ECO:0000256" key="1">
    <source>
        <dbReference type="ARBA" id="ARBA00022441"/>
    </source>
</evidence>
<evidence type="ECO:0000256" key="2">
    <source>
        <dbReference type="ARBA" id="ARBA00022737"/>
    </source>
</evidence>
<keyword evidence="4" id="KW-0812">Transmembrane</keyword>
<keyword evidence="2" id="KW-0677">Repeat</keyword>
<dbReference type="SMART" id="SM00612">
    <property type="entry name" value="Kelch"/>
    <property type="match status" value="6"/>
</dbReference>
<evidence type="ECO:0000313" key="5">
    <source>
        <dbReference type="EMBL" id="CAF1509060.1"/>
    </source>
</evidence>
<proteinExistence type="predicted"/>
<protein>
    <recommendedName>
        <fullName evidence="8">NAD(+)--protein-arginine ADP-ribosyltransferase</fullName>
    </recommendedName>
</protein>
<dbReference type="InterPro" id="IPR015915">
    <property type="entry name" value="Kelch-typ_b-propeller"/>
</dbReference>
<keyword evidence="4" id="KW-1133">Transmembrane helix</keyword>
<dbReference type="SUPFAM" id="SSF117281">
    <property type="entry name" value="Kelch motif"/>
    <property type="match status" value="1"/>
</dbReference>
<name>A0A815ZF17_ADIRI</name>
<dbReference type="EMBL" id="CAJNOR010005999">
    <property type="protein sequence ID" value="CAF1582418.1"/>
    <property type="molecule type" value="Genomic_DNA"/>
</dbReference>
<dbReference type="Pfam" id="PF01344">
    <property type="entry name" value="Kelch_1"/>
    <property type="match status" value="1"/>
</dbReference>